<evidence type="ECO:0000256" key="2">
    <source>
        <dbReference type="PROSITE-ProRule" id="PRU01213"/>
    </source>
</evidence>
<organism evidence="4 5">
    <name type="scientific">Mesorhizobium shangrilense</name>
    <dbReference type="NCBI Taxonomy" id="460060"/>
    <lineage>
        <taxon>Bacteria</taxon>
        <taxon>Pseudomonadati</taxon>
        <taxon>Pseudomonadota</taxon>
        <taxon>Alphaproteobacteria</taxon>
        <taxon>Hyphomicrobiales</taxon>
        <taxon>Phyllobacteriaceae</taxon>
        <taxon>Mesorhizobium</taxon>
    </lineage>
</organism>
<keyword evidence="1 2" id="KW-0500">Molybdenum</keyword>
<dbReference type="Proteomes" id="UP001548832">
    <property type="component" value="Unassembled WGS sequence"/>
</dbReference>
<feature type="domain" description="Mop" evidence="3">
    <location>
        <begin position="2"/>
        <end position="68"/>
    </location>
</feature>
<dbReference type="EMBL" id="JBEWSZ010000001">
    <property type="protein sequence ID" value="MET2826128.1"/>
    <property type="molecule type" value="Genomic_DNA"/>
</dbReference>
<dbReference type="PROSITE" id="PS51866">
    <property type="entry name" value="MOP"/>
    <property type="match status" value="1"/>
</dbReference>
<proteinExistence type="predicted"/>
<dbReference type="InterPro" id="IPR008995">
    <property type="entry name" value="Mo/tungstate-bd_C_term_dom"/>
</dbReference>
<keyword evidence="5" id="KW-1185">Reference proteome</keyword>
<name>A0ABV2D7Z1_9HYPH</name>
<evidence type="ECO:0000259" key="3">
    <source>
        <dbReference type="PROSITE" id="PS51866"/>
    </source>
</evidence>
<gene>
    <name evidence="4" type="ORF">ABVQ20_03970</name>
</gene>
<evidence type="ECO:0000313" key="4">
    <source>
        <dbReference type="EMBL" id="MET2826128.1"/>
    </source>
</evidence>
<reference evidence="4 5" key="1">
    <citation type="submission" date="2024-06" db="EMBL/GenBank/DDBJ databases">
        <authorList>
            <person name="Kim D.-U."/>
        </authorList>
    </citation>
    <scope>NUCLEOTIDE SEQUENCE [LARGE SCALE GENOMIC DNA]</scope>
    <source>
        <strain evidence="4 5">KACC15460</strain>
    </source>
</reference>
<accession>A0ABV2D7Z1</accession>
<dbReference type="NCBIfam" id="TIGR00638">
    <property type="entry name" value="Mop"/>
    <property type="match status" value="1"/>
</dbReference>
<sequence>MKISARNILRGTIVEIVKGATTSHVRIDIGGGAVVTSSITNEAVADLKLEKGKQAYAVVKASDVMVGID</sequence>
<dbReference type="InterPro" id="IPR004606">
    <property type="entry name" value="Mop_domain"/>
</dbReference>
<dbReference type="InterPro" id="IPR005116">
    <property type="entry name" value="Transp-assoc_OB_typ1"/>
</dbReference>
<dbReference type="Gene3D" id="2.40.50.100">
    <property type="match status" value="1"/>
</dbReference>
<dbReference type="Pfam" id="PF03459">
    <property type="entry name" value="TOBE"/>
    <property type="match status" value="1"/>
</dbReference>
<protein>
    <submittedName>
        <fullName evidence="4">Molybdopterin-binding protein</fullName>
    </submittedName>
</protein>
<dbReference type="RefSeq" id="WP_354458193.1">
    <property type="nucleotide sequence ID" value="NZ_JBEWSZ010000001.1"/>
</dbReference>
<dbReference type="SUPFAM" id="SSF50331">
    <property type="entry name" value="MOP-like"/>
    <property type="match status" value="1"/>
</dbReference>
<comment type="caution">
    <text evidence="4">The sequence shown here is derived from an EMBL/GenBank/DDBJ whole genome shotgun (WGS) entry which is preliminary data.</text>
</comment>
<evidence type="ECO:0000256" key="1">
    <source>
        <dbReference type="ARBA" id="ARBA00022505"/>
    </source>
</evidence>
<evidence type="ECO:0000313" key="5">
    <source>
        <dbReference type="Proteomes" id="UP001548832"/>
    </source>
</evidence>